<keyword evidence="3" id="KW-1185">Reference proteome</keyword>
<gene>
    <name evidence="2" type="ORF">H3Z74_21585</name>
</gene>
<keyword evidence="1" id="KW-0732">Signal</keyword>
<reference evidence="2 3" key="1">
    <citation type="submission" date="2020-09" db="EMBL/GenBank/DDBJ databases">
        <title>Sphingomonas sp., a new species isolated from pork steak.</title>
        <authorList>
            <person name="Heidler von Heilborn D."/>
        </authorList>
    </citation>
    <scope>NUCLEOTIDE SEQUENCE [LARGE SCALE GENOMIC DNA]</scope>
    <source>
        <strain evidence="3">S8-3T</strain>
    </source>
</reference>
<dbReference type="NCBIfam" id="NF047636">
    <property type="entry name" value="CC_3452_fam"/>
    <property type="match status" value="1"/>
</dbReference>
<dbReference type="Pfam" id="PF26624">
    <property type="entry name" value="DUF8200"/>
    <property type="match status" value="1"/>
</dbReference>
<organism evidence="2 3">
    <name type="scientific">Sphingomonas alpina</name>
    <dbReference type="NCBI Taxonomy" id="653931"/>
    <lineage>
        <taxon>Bacteria</taxon>
        <taxon>Pseudomonadati</taxon>
        <taxon>Pseudomonadota</taxon>
        <taxon>Alphaproteobacteria</taxon>
        <taxon>Sphingomonadales</taxon>
        <taxon>Sphingomonadaceae</taxon>
        <taxon>Sphingomonas</taxon>
    </lineage>
</organism>
<evidence type="ECO:0000313" key="3">
    <source>
        <dbReference type="Proteomes" id="UP000516148"/>
    </source>
</evidence>
<dbReference type="KEGG" id="spap:H3Z74_21585"/>
<evidence type="ECO:0000313" key="2">
    <source>
        <dbReference type="EMBL" id="QNQ09231.1"/>
    </source>
</evidence>
<protein>
    <submittedName>
        <fullName evidence="2">Uncharacterized protein</fullName>
    </submittedName>
</protein>
<proteinExistence type="predicted"/>
<dbReference type="InterPro" id="IPR058513">
    <property type="entry name" value="DUF8200"/>
</dbReference>
<dbReference type="RefSeq" id="WP_187761548.1">
    <property type="nucleotide sequence ID" value="NZ_CP061038.1"/>
</dbReference>
<dbReference type="EMBL" id="CP061038">
    <property type="protein sequence ID" value="QNQ09231.1"/>
    <property type="molecule type" value="Genomic_DNA"/>
</dbReference>
<accession>A0A7H0LHS8</accession>
<feature type="chain" id="PRO_5029019823" evidence="1">
    <location>
        <begin position="26"/>
        <end position="104"/>
    </location>
</feature>
<dbReference type="AlphaFoldDB" id="A0A7H0LHS8"/>
<sequence>MSRFVSLAIALASTTLLLPATAASAQGAGYYNATPVTAPAKPNVITNGMMWKCGDTTCTAPKGSARDSIVCELVVKRVGALTTFTANGAAFDADALAKCNSRAK</sequence>
<dbReference type="InterPro" id="IPR058067">
    <property type="entry name" value="CC_3452-like"/>
</dbReference>
<dbReference type="Proteomes" id="UP000516148">
    <property type="component" value="Chromosome"/>
</dbReference>
<feature type="signal peptide" evidence="1">
    <location>
        <begin position="1"/>
        <end position="25"/>
    </location>
</feature>
<name>A0A7H0LHS8_9SPHN</name>
<evidence type="ECO:0000256" key="1">
    <source>
        <dbReference type="SAM" id="SignalP"/>
    </source>
</evidence>